<organism evidence="5">
    <name type="scientific">viral metagenome</name>
    <dbReference type="NCBI Taxonomy" id="1070528"/>
    <lineage>
        <taxon>unclassified sequences</taxon>
        <taxon>metagenomes</taxon>
        <taxon>organismal metagenomes</taxon>
    </lineage>
</organism>
<evidence type="ECO:0000256" key="2">
    <source>
        <dbReference type="ARBA" id="ARBA00022801"/>
    </source>
</evidence>
<dbReference type="InterPro" id="IPR056443">
    <property type="entry name" value="AEP_C962R"/>
</dbReference>
<reference evidence="5" key="1">
    <citation type="journal article" date="2020" name="Nature">
        <title>Giant virus diversity and host interactions through global metagenomics.</title>
        <authorList>
            <person name="Schulz F."/>
            <person name="Roux S."/>
            <person name="Paez-Espino D."/>
            <person name="Jungbluth S."/>
            <person name="Walsh D.A."/>
            <person name="Denef V.J."/>
            <person name="McMahon K.D."/>
            <person name="Konstantinidis K.T."/>
            <person name="Eloe-Fadrosh E.A."/>
            <person name="Kyrpides N.C."/>
            <person name="Woyke T."/>
        </authorList>
    </citation>
    <scope>NUCLEOTIDE SEQUENCE</scope>
    <source>
        <strain evidence="5">GVMAG-M-3300023184-51</strain>
    </source>
</reference>
<dbReference type="InterPro" id="IPR014818">
    <property type="entry name" value="Phage/plasmid_primase_P4_C"/>
</dbReference>
<dbReference type="EMBL" id="MN740118">
    <property type="protein sequence ID" value="QHT88541.1"/>
    <property type="molecule type" value="Genomic_DNA"/>
</dbReference>
<dbReference type="Pfam" id="PF23162">
    <property type="entry name" value="AEP_C962R"/>
    <property type="match status" value="1"/>
</dbReference>
<dbReference type="SMART" id="SM00885">
    <property type="entry name" value="D5_N"/>
    <property type="match status" value="1"/>
</dbReference>
<dbReference type="InterPro" id="IPR045455">
    <property type="entry name" value="NrS-1_pol-like_helicase"/>
</dbReference>
<evidence type="ECO:0000256" key="3">
    <source>
        <dbReference type="ARBA" id="ARBA00022840"/>
    </source>
</evidence>
<dbReference type="InterPro" id="IPR051620">
    <property type="entry name" value="ORF904-like_C"/>
</dbReference>
<dbReference type="GO" id="GO:0016787">
    <property type="term" value="F:hydrolase activity"/>
    <property type="evidence" value="ECO:0007669"/>
    <property type="project" value="UniProtKB-KW"/>
</dbReference>
<proteinExistence type="predicted"/>
<dbReference type="PANTHER" id="PTHR35372:SF2">
    <property type="entry name" value="SF3 HELICASE DOMAIN-CONTAINING PROTEIN"/>
    <property type="match status" value="1"/>
</dbReference>
<dbReference type="InterPro" id="IPR006500">
    <property type="entry name" value="Helicase_put_C_phage/plasmid"/>
</dbReference>
<dbReference type="PROSITE" id="PS51206">
    <property type="entry name" value="SF3_HELICASE_1"/>
    <property type="match status" value="1"/>
</dbReference>
<keyword evidence="1" id="KW-0547">Nucleotide-binding</keyword>
<protein>
    <recommendedName>
        <fullName evidence="4">SF3 helicase domain-containing protein</fullName>
    </recommendedName>
</protein>
<keyword evidence="3" id="KW-0067">ATP-binding</keyword>
<evidence type="ECO:0000313" key="5">
    <source>
        <dbReference type="EMBL" id="QHT88541.1"/>
    </source>
</evidence>
<accession>A0A6C0I6B5</accession>
<dbReference type="NCBIfam" id="TIGR01613">
    <property type="entry name" value="primase_Cterm"/>
    <property type="match status" value="1"/>
</dbReference>
<feature type="domain" description="SF3 helicase" evidence="4">
    <location>
        <begin position="618"/>
        <end position="808"/>
    </location>
</feature>
<dbReference type="InterPro" id="IPR014015">
    <property type="entry name" value="Helicase_SF3_DNA-vir"/>
</dbReference>
<dbReference type="PANTHER" id="PTHR35372">
    <property type="entry name" value="ATP BINDING PROTEIN-RELATED"/>
    <property type="match status" value="1"/>
</dbReference>
<name>A0A6C0I6B5_9ZZZZ</name>
<dbReference type="GO" id="GO:0005524">
    <property type="term" value="F:ATP binding"/>
    <property type="evidence" value="ECO:0007669"/>
    <property type="project" value="UniProtKB-KW"/>
</dbReference>
<evidence type="ECO:0000259" key="4">
    <source>
        <dbReference type="PROSITE" id="PS51206"/>
    </source>
</evidence>
<dbReference type="Pfam" id="PF08706">
    <property type="entry name" value="D5_N"/>
    <property type="match status" value="1"/>
</dbReference>
<dbReference type="Pfam" id="PF19263">
    <property type="entry name" value="DUF5906"/>
    <property type="match status" value="1"/>
</dbReference>
<sequence>MSTTVSTYYNDLSDFLTKHNAKTIQNTTAEREISHTRIPSQELNIYGGSFSIDKDELPTFYKLYYEHIFVKSRKEYLTEKQLDNGTGPLLVDFDFRYDISIQKRQHSQEHIQDIIQLYLEELKEFFIFKDGTPFPIFVMEKPNVNRVQEKNLVKDGIHMIIGIQMDHTMQVMLRDKIVKKIGDIWELPLTNDWESVLDEGISKGVTNWQMYGSQKPGNEAYRLSYHLTAEMSKEEGDFVTEAKNIRDFDLSKDLNLLSAQYGKNASFEMNPTIVEAYTQRKEAKGTKIKKSGSKNKINLVLDEDDDSNIQLSDITNMETLKRAVDNIMENLRNNEYHIKEIHDYTQILPGKYYEPGSHLLNRQVAFALKHTDERLFLSWIMLRSKASDFDYATIPTLYNTWKYQFNKRPDGVTKRSIMYWAKQDAFDAYEKVKKSTVDYFIEETLFDGADFDYAMILYHMYKDKYVCSSITNKKWYTFKRHRWEKDEGQSLRLAISTEMCALYSEKQTQYMADLQSYEGNPDVNEKIQRKVKRISEVCVKLKKTNDKNNIMREAMEIFFDKDFIKNMDANKYLLCFSNGVVDFKLKSFRQGYPQDYITKTTGIPYIPYNPDECADISNEILRFMDQLFPQKGLCRYMWDHLAASLIGAKKEHAFNIYRGSGSNGKSILTDLMSQALGEYKGTVPITLVTEKRGTIGGTSSEIIQLKGVRYAVMQEPSKDAVINEGILKELTGGDPIQARALYSDSEIFEPQFSLVVCTNALFEIKSNDDGTWRRMKLVDYISKFISEGETHTDDTKYVFPKDKGLKEKLPKWAPVFISMLVKRAYETEGEVVDCDEVMAASGKYRQSQDCITGFINERIIKAEGGTVGKQSLNTVFKDWFQVNYGNRKPPKLSELEEIMSKKFGNRNPLTNKWVNVKIKQDEEQDGLEEFE</sequence>
<evidence type="ECO:0000256" key="1">
    <source>
        <dbReference type="ARBA" id="ARBA00022741"/>
    </source>
</evidence>
<keyword evidence="2" id="KW-0378">Hydrolase</keyword>
<dbReference type="AlphaFoldDB" id="A0A6C0I6B5"/>